<sequence>MQIRDANETDLAGILQIYNDAVEHSTAIWNEQTVDLANRRAWLASHQAAGNAVLVAVDAEAQVLGYASFCAWRTQDGFRQTVEHSVYVRDGQRGNGIGRALLTQLIERARQADMHVLIGAVDSANRDSIHLHQQLGFIHVGQLRQVGRKFHRWLDLTLMQLTLGPRKDRP</sequence>
<dbReference type="PROSITE" id="PS51186">
    <property type="entry name" value="GNAT"/>
    <property type="match status" value="1"/>
</dbReference>
<dbReference type="OrthoDB" id="5459937at2"/>
<reference evidence="8 9" key="1">
    <citation type="submission" date="2018-04" db="EMBL/GenBank/DDBJ databases">
        <title>Pseudomonas sp. nov., isolated from mangrove soil.</title>
        <authorList>
            <person name="Chen C."/>
        </authorList>
    </citation>
    <scope>NUCLEOTIDE SEQUENCE [LARGE SCALE GENOMIC DNA]</scope>
    <source>
        <strain evidence="8 9">TC-11</strain>
    </source>
</reference>
<dbReference type="PANTHER" id="PTHR43072">
    <property type="entry name" value="N-ACETYLTRANSFERASE"/>
    <property type="match status" value="1"/>
</dbReference>
<dbReference type="RefSeq" id="WP_108104722.1">
    <property type="nucleotide sequence ID" value="NZ_QASN01000002.1"/>
</dbReference>
<evidence type="ECO:0000259" key="7">
    <source>
        <dbReference type="PROSITE" id="PS51186"/>
    </source>
</evidence>
<evidence type="ECO:0000256" key="2">
    <source>
        <dbReference type="ARBA" id="ARBA00023315"/>
    </source>
</evidence>
<keyword evidence="9" id="KW-1185">Reference proteome</keyword>
<evidence type="ECO:0000256" key="3">
    <source>
        <dbReference type="ARBA" id="ARBA00050603"/>
    </source>
</evidence>
<comment type="caution">
    <text evidence="8">The sequence shown here is derived from an EMBL/GenBank/DDBJ whole genome shotgun (WGS) entry which is preliminary data.</text>
</comment>
<evidence type="ECO:0000313" key="9">
    <source>
        <dbReference type="Proteomes" id="UP000244064"/>
    </source>
</evidence>
<gene>
    <name evidence="8" type="ORF">DBO85_01870</name>
</gene>
<dbReference type="SUPFAM" id="SSF55729">
    <property type="entry name" value="Acyl-CoA N-acyltransferases (Nat)"/>
    <property type="match status" value="1"/>
</dbReference>
<protein>
    <recommendedName>
        <fullName evidence="5">L-methionine sulfoximine/L-methionine sulfone acetyltransferase</fullName>
    </recommendedName>
    <alternativeName>
        <fullName evidence="6">Methionine derivative detoxifier A</fullName>
    </alternativeName>
</protein>
<keyword evidence="1 8" id="KW-0808">Transferase</keyword>
<dbReference type="PANTHER" id="PTHR43072:SF23">
    <property type="entry name" value="UPF0039 PROTEIN C11D3.02C"/>
    <property type="match status" value="1"/>
</dbReference>
<comment type="catalytic activity">
    <reaction evidence="4">
        <text>L-methionine sulfone + acetyl-CoA = N-acetyl-L-methionine sulfone + CoA + H(+)</text>
        <dbReference type="Rhea" id="RHEA:47656"/>
        <dbReference type="ChEBI" id="CHEBI:15378"/>
        <dbReference type="ChEBI" id="CHEBI:57287"/>
        <dbReference type="ChEBI" id="CHEBI:57288"/>
        <dbReference type="ChEBI" id="CHEBI:87824"/>
        <dbReference type="ChEBI" id="CHEBI:87825"/>
    </reaction>
</comment>
<dbReference type="GO" id="GO:0016747">
    <property type="term" value="F:acyltransferase activity, transferring groups other than amino-acyl groups"/>
    <property type="evidence" value="ECO:0007669"/>
    <property type="project" value="InterPro"/>
</dbReference>
<dbReference type="Pfam" id="PF00583">
    <property type="entry name" value="Acetyltransf_1"/>
    <property type="match status" value="1"/>
</dbReference>
<accession>A0A2T5PFA2</accession>
<comment type="catalytic activity">
    <reaction evidence="3">
        <text>L-methionine sulfoximine + acetyl-CoA = N-acetyl-L-methionine sulfoximine + CoA + H(+)</text>
        <dbReference type="Rhea" id="RHEA:47660"/>
        <dbReference type="ChEBI" id="CHEBI:15378"/>
        <dbReference type="ChEBI" id="CHEBI:57287"/>
        <dbReference type="ChEBI" id="CHEBI:57288"/>
        <dbReference type="ChEBI" id="CHEBI:87826"/>
        <dbReference type="ChEBI" id="CHEBI:87827"/>
    </reaction>
</comment>
<dbReference type="InterPro" id="IPR000182">
    <property type="entry name" value="GNAT_dom"/>
</dbReference>
<evidence type="ECO:0000256" key="1">
    <source>
        <dbReference type="ARBA" id="ARBA00022679"/>
    </source>
</evidence>
<dbReference type="FunFam" id="3.40.630.30:FF:000026">
    <property type="entry name" value="Phosphinothricin acetyltransferase"/>
    <property type="match status" value="1"/>
</dbReference>
<evidence type="ECO:0000313" key="8">
    <source>
        <dbReference type="EMBL" id="PTU76415.1"/>
    </source>
</evidence>
<keyword evidence="2" id="KW-0012">Acyltransferase</keyword>
<evidence type="ECO:0000256" key="6">
    <source>
        <dbReference type="ARBA" id="ARBA00078632"/>
    </source>
</evidence>
<evidence type="ECO:0000256" key="4">
    <source>
        <dbReference type="ARBA" id="ARBA00051334"/>
    </source>
</evidence>
<dbReference type="InterPro" id="IPR016181">
    <property type="entry name" value="Acyl_CoA_acyltransferase"/>
</dbReference>
<dbReference type="EMBL" id="QASN01000002">
    <property type="protein sequence ID" value="PTU76415.1"/>
    <property type="molecule type" value="Genomic_DNA"/>
</dbReference>
<dbReference type="Proteomes" id="UP000244064">
    <property type="component" value="Unassembled WGS sequence"/>
</dbReference>
<feature type="domain" description="N-acetyltransferase" evidence="7">
    <location>
        <begin position="1"/>
        <end position="164"/>
    </location>
</feature>
<organism evidence="8 9">
    <name type="scientific">Pseudomonas mangrovi</name>
    <dbReference type="NCBI Taxonomy" id="2161748"/>
    <lineage>
        <taxon>Bacteria</taxon>
        <taxon>Pseudomonadati</taxon>
        <taxon>Pseudomonadota</taxon>
        <taxon>Gammaproteobacteria</taxon>
        <taxon>Pseudomonadales</taxon>
        <taxon>Pseudomonadaceae</taxon>
        <taxon>Pseudomonas</taxon>
    </lineage>
</organism>
<dbReference type="CDD" id="cd04301">
    <property type="entry name" value="NAT_SF"/>
    <property type="match status" value="1"/>
</dbReference>
<dbReference type="AlphaFoldDB" id="A0A2T5PFA2"/>
<dbReference type="Gene3D" id="3.40.630.30">
    <property type="match status" value="1"/>
</dbReference>
<proteinExistence type="predicted"/>
<name>A0A2T5PFA2_9PSED</name>
<evidence type="ECO:0000256" key="5">
    <source>
        <dbReference type="ARBA" id="ARBA00072269"/>
    </source>
</evidence>